<gene>
    <name evidence="1" type="ORF">GCM10008101_17400</name>
</gene>
<evidence type="ECO:0000313" key="2">
    <source>
        <dbReference type="Proteomes" id="UP000643403"/>
    </source>
</evidence>
<name>A0ABQ3C180_9GAMM</name>
<reference evidence="2" key="1">
    <citation type="journal article" date="2019" name="Int. J. Syst. Evol. Microbiol.">
        <title>The Global Catalogue of Microorganisms (GCM) 10K type strain sequencing project: providing services to taxonomists for standard genome sequencing and annotation.</title>
        <authorList>
            <consortium name="The Broad Institute Genomics Platform"/>
            <consortium name="The Broad Institute Genome Sequencing Center for Infectious Disease"/>
            <person name="Wu L."/>
            <person name="Ma J."/>
        </authorList>
    </citation>
    <scope>NUCLEOTIDE SEQUENCE [LARGE SCALE GENOMIC DNA]</scope>
    <source>
        <strain evidence="2">KCTC 22558</strain>
    </source>
</reference>
<evidence type="ECO:0000313" key="1">
    <source>
        <dbReference type="EMBL" id="GGZ64304.1"/>
    </source>
</evidence>
<sequence>MDQNELARAVAEAVGQALGEMSVGVAVTVLAATNAVSRQTGIDRRQLFEDMLANLPEVEGAASNVIDVVREAIGAALKDLDAANR</sequence>
<dbReference type="Proteomes" id="UP000643403">
    <property type="component" value="Unassembled WGS sequence"/>
</dbReference>
<organism evidence="1 2">
    <name type="scientific">Cognatilysobacter xinjiangensis</name>
    <dbReference type="NCBI Taxonomy" id="546892"/>
    <lineage>
        <taxon>Bacteria</taxon>
        <taxon>Pseudomonadati</taxon>
        <taxon>Pseudomonadota</taxon>
        <taxon>Gammaproteobacteria</taxon>
        <taxon>Lysobacterales</taxon>
        <taxon>Lysobacteraceae</taxon>
        <taxon>Cognatilysobacter</taxon>
    </lineage>
</organism>
<keyword evidence="2" id="KW-1185">Reference proteome</keyword>
<protein>
    <submittedName>
        <fullName evidence="1">Uncharacterized protein</fullName>
    </submittedName>
</protein>
<proteinExistence type="predicted"/>
<comment type="caution">
    <text evidence="1">The sequence shown here is derived from an EMBL/GenBank/DDBJ whole genome shotgun (WGS) entry which is preliminary data.</text>
</comment>
<accession>A0ABQ3C180</accession>
<dbReference type="EMBL" id="BMXY01000002">
    <property type="protein sequence ID" value="GGZ64304.1"/>
    <property type="molecule type" value="Genomic_DNA"/>
</dbReference>
<dbReference type="RefSeq" id="WP_189449041.1">
    <property type="nucleotide sequence ID" value="NZ_BMXY01000002.1"/>
</dbReference>